<evidence type="ECO:0000313" key="2">
    <source>
        <dbReference type="Proteomes" id="UP000250275"/>
    </source>
</evidence>
<protein>
    <submittedName>
        <fullName evidence="1">Uncharacterized protein</fullName>
    </submittedName>
</protein>
<accession>A0A310SBN7</accession>
<evidence type="ECO:0000313" key="1">
    <source>
        <dbReference type="EMBL" id="OAD54268.1"/>
    </source>
</evidence>
<reference evidence="1 2" key="1">
    <citation type="submission" date="2015-07" db="EMBL/GenBank/DDBJ databases">
        <title>The genome of Eufriesea mexicana.</title>
        <authorList>
            <person name="Pan H."/>
            <person name="Kapheim K."/>
        </authorList>
    </citation>
    <scope>NUCLEOTIDE SEQUENCE [LARGE SCALE GENOMIC DNA]</scope>
    <source>
        <strain evidence="1">0111107269</strain>
        <tissue evidence="1">Whole body</tissue>
    </source>
</reference>
<dbReference type="AlphaFoldDB" id="A0A310SBN7"/>
<proteinExistence type="predicted"/>
<organism evidence="1 2">
    <name type="scientific">Eufriesea mexicana</name>
    <dbReference type="NCBI Taxonomy" id="516756"/>
    <lineage>
        <taxon>Eukaryota</taxon>
        <taxon>Metazoa</taxon>
        <taxon>Ecdysozoa</taxon>
        <taxon>Arthropoda</taxon>
        <taxon>Hexapoda</taxon>
        <taxon>Insecta</taxon>
        <taxon>Pterygota</taxon>
        <taxon>Neoptera</taxon>
        <taxon>Endopterygota</taxon>
        <taxon>Hymenoptera</taxon>
        <taxon>Apocrita</taxon>
        <taxon>Aculeata</taxon>
        <taxon>Apoidea</taxon>
        <taxon>Anthophila</taxon>
        <taxon>Apidae</taxon>
        <taxon>Eufriesea</taxon>
    </lineage>
</organism>
<keyword evidence="2" id="KW-1185">Reference proteome</keyword>
<sequence length="52" mass="6137">MNLPTSYPVFEKNLFGIDYLSTFPCFAFDSRYSAVHVHLRFFRIRNGYLDAV</sequence>
<gene>
    <name evidence="1" type="ORF">WN48_08101</name>
</gene>
<name>A0A310SBN7_9HYME</name>
<dbReference type="EMBL" id="KQ764883">
    <property type="protein sequence ID" value="OAD54268.1"/>
    <property type="molecule type" value="Genomic_DNA"/>
</dbReference>
<dbReference type="Proteomes" id="UP000250275">
    <property type="component" value="Unassembled WGS sequence"/>
</dbReference>